<gene>
    <name evidence="9" type="ORF">HMPREF0083_04010</name>
</gene>
<reference evidence="9 10" key="1">
    <citation type="submission" date="2013-08" db="EMBL/GenBank/DDBJ databases">
        <authorList>
            <person name="Weinstock G."/>
            <person name="Sodergren E."/>
            <person name="Wylie T."/>
            <person name="Fulton L."/>
            <person name="Fulton R."/>
            <person name="Fronick C."/>
            <person name="O'Laughlin M."/>
            <person name="Godfrey J."/>
            <person name="Miner T."/>
            <person name="Herter B."/>
            <person name="Appelbaum E."/>
            <person name="Cordes M."/>
            <person name="Lek S."/>
            <person name="Wollam A."/>
            <person name="Pepin K.H."/>
            <person name="Palsikar V.B."/>
            <person name="Mitreva M."/>
            <person name="Wilson R.K."/>
        </authorList>
    </citation>
    <scope>NUCLEOTIDE SEQUENCE [LARGE SCALE GENOMIC DNA]</scope>
    <source>
        <strain evidence="9 10">ATCC 12856</strain>
    </source>
</reference>
<feature type="transmembrane region" description="Helical" evidence="7">
    <location>
        <begin position="167"/>
        <end position="191"/>
    </location>
</feature>
<feature type="transmembrane region" description="Helical" evidence="7">
    <location>
        <begin position="106"/>
        <end position="130"/>
    </location>
</feature>
<feature type="transmembrane region" description="Helical" evidence="7">
    <location>
        <begin position="221"/>
        <end position="246"/>
    </location>
</feature>
<dbReference type="Gene3D" id="1.20.1250.20">
    <property type="entry name" value="MFS general substrate transporter like domains"/>
    <property type="match status" value="1"/>
</dbReference>
<proteinExistence type="predicted"/>
<comment type="caution">
    <text evidence="9">The sequence shown here is derived from an EMBL/GenBank/DDBJ whole genome shotgun (WGS) entry which is preliminary data.</text>
</comment>
<dbReference type="SUPFAM" id="SSF103473">
    <property type="entry name" value="MFS general substrate transporter"/>
    <property type="match status" value="1"/>
</dbReference>
<keyword evidence="5 7" id="KW-1133">Transmembrane helix</keyword>
<dbReference type="InterPro" id="IPR036259">
    <property type="entry name" value="MFS_trans_sf"/>
</dbReference>
<feature type="transmembrane region" description="Helical" evidence="7">
    <location>
        <begin position="310"/>
        <end position="329"/>
    </location>
</feature>
<dbReference type="GO" id="GO:0022857">
    <property type="term" value="F:transmembrane transporter activity"/>
    <property type="evidence" value="ECO:0007669"/>
    <property type="project" value="InterPro"/>
</dbReference>
<evidence type="ECO:0000256" key="4">
    <source>
        <dbReference type="ARBA" id="ARBA00022692"/>
    </source>
</evidence>
<dbReference type="PROSITE" id="PS50850">
    <property type="entry name" value="MFS"/>
    <property type="match status" value="1"/>
</dbReference>
<name>U1WYX2_ANEAE</name>
<keyword evidence="2" id="KW-0813">Transport</keyword>
<keyword evidence="10" id="KW-1185">Reference proteome</keyword>
<dbReference type="PATRIC" id="fig|649747.3.peg.3647"/>
<keyword evidence="4 7" id="KW-0812">Transmembrane</keyword>
<dbReference type="InterPro" id="IPR011701">
    <property type="entry name" value="MFS"/>
</dbReference>
<dbReference type="PANTHER" id="PTHR43266:SF10">
    <property type="entry name" value="BACILYSIN EXPORTER BACE-RELATED"/>
    <property type="match status" value="1"/>
</dbReference>
<dbReference type="CDD" id="cd06173">
    <property type="entry name" value="MFS_MefA_like"/>
    <property type="match status" value="1"/>
</dbReference>
<feature type="transmembrane region" description="Helical" evidence="7">
    <location>
        <begin position="79"/>
        <end position="100"/>
    </location>
</feature>
<protein>
    <submittedName>
        <fullName evidence="9">Transporter, major facilitator family protein</fullName>
    </submittedName>
</protein>
<comment type="subcellular location">
    <subcellularLocation>
        <location evidence="1">Cell membrane</location>
        <topology evidence="1">Multi-pass membrane protein</topology>
    </subcellularLocation>
</comment>
<accession>U1WYX2</accession>
<feature type="transmembrane region" description="Helical" evidence="7">
    <location>
        <begin position="258"/>
        <end position="276"/>
    </location>
</feature>
<organism evidence="9 10">
    <name type="scientific">Aneurinibacillus aneurinilyticus ATCC 12856</name>
    <dbReference type="NCBI Taxonomy" id="649747"/>
    <lineage>
        <taxon>Bacteria</taxon>
        <taxon>Bacillati</taxon>
        <taxon>Bacillota</taxon>
        <taxon>Bacilli</taxon>
        <taxon>Bacillales</taxon>
        <taxon>Paenibacillaceae</taxon>
        <taxon>Aneurinibacillus group</taxon>
        <taxon>Aneurinibacillus</taxon>
    </lineage>
</organism>
<dbReference type="eggNOG" id="COG2814">
    <property type="taxonomic scope" value="Bacteria"/>
</dbReference>
<evidence type="ECO:0000313" key="10">
    <source>
        <dbReference type="Proteomes" id="UP000016511"/>
    </source>
</evidence>
<dbReference type="EMBL" id="AWSJ01000238">
    <property type="protein sequence ID" value="ERI07895.1"/>
    <property type="molecule type" value="Genomic_DNA"/>
</dbReference>
<evidence type="ECO:0000256" key="7">
    <source>
        <dbReference type="SAM" id="Phobius"/>
    </source>
</evidence>
<dbReference type="InterPro" id="IPR020846">
    <property type="entry name" value="MFS_dom"/>
</dbReference>
<keyword evidence="3" id="KW-1003">Cell membrane</keyword>
<dbReference type="AlphaFoldDB" id="U1WYX2"/>
<evidence type="ECO:0000256" key="3">
    <source>
        <dbReference type="ARBA" id="ARBA00022475"/>
    </source>
</evidence>
<feature type="domain" description="Major facilitator superfamily (MFS) profile" evidence="8">
    <location>
        <begin position="219"/>
        <end position="416"/>
    </location>
</feature>
<evidence type="ECO:0000256" key="6">
    <source>
        <dbReference type="ARBA" id="ARBA00023136"/>
    </source>
</evidence>
<dbReference type="Proteomes" id="UP000016511">
    <property type="component" value="Unassembled WGS sequence"/>
</dbReference>
<feature type="transmembrane region" description="Helical" evidence="7">
    <location>
        <begin position="350"/>
        <end position="369"/>
    </location>
</feature>
<evidence type="ECO:0000256" key="2">
    <source>
        <dbReference type="ARBA" id="ARBA00022448"/>
    </source>
</evidence>
<dbReference type="HOGENOM" id="CLU_034180_16_1_9"/>
<dbReference type="Pfam" id="PF07690">
    <property type="entry name" value="MFS_1"/>
    <property type="match status" value="1"/>
</dbReference>
<dbReference type="PANTHER" id="PTHR43266">
    <property type="entry name" value="MACROLIDE-EFFLUX PROTEIN"/>
    <property type="match status" value="1"/>
</dbReference>
<evidence type="ECO:0000259" key="8">
    <source>
        <dbReference type="PROSITE" id="PS50850"/>
    </source>
</evidence>
<evidence type="ECO:0000256" key="5">
    <source>
        <dbReference type="ARBA" id="ARBA00022989"/>
    </source>
</evidence>
<feature type="transmembrane region" description="Helical" evidence="7">
    <location>
        <begin position="375"/>
        <end position="399"/>
    </location>
</feature>
<feature type="transmembrane region" description="Helical" evidence="7">
    <location>
        <begin position="288"/>
        <end position="304"/>
    </location>
</feature>
<evidence type="ECO:0000256" key="1">
    <source>
        <dbReference type="ARBA" id="ARBA00004651"/>
    </source>
</evidence>
<feature type="transmembrane region" description="Helical" evidence="7">
    <location>
        <begin position="47"/>
        <end position="67"/>
    </location>
</feature>
<keyword evidence="6 7" id="KW-0472">Membrane</keyword>
<dbReference type="STRING" id="649747.HMPREF0083_04010"/>
<sequence>MMKREASVFRNPSFLFMWTGSAISELGGTLGTFCNSIIVYELTGSELALGSMWLIYFIPSLILQLGIGPYIDKWSRKQIMIFSQFTRGVIFLIPLLMFNLNTLEVWNIYIVQIVIGLIQPLYAPASFSIIPTLIPERLLASVNAYLDGTIRLMSFLAPPIGGLLVDWIGVSFTLVLVCSFFAISGLLLMFLKEPPLHMEKVRATWFQQFMEGIRFFIGQPLLLWLGIFLAFVQFGVGVTMVVNLPFMMKELHGSYTQYGYFMAGFPLGYFFGSILASKINLRPTYRRLIMLGSLAVGGLTYMSMSFITSIPLAITIEVIAGIALPFFTANSTSLYQQTVPNHLIGKVFSIRLFIIRAVMPLGILIGGALGELWGIRTMFLLIGMIICLSSLLGMCLPYFRFLNGPVDQKDSIHSAI</sequence>
<dbReference type="GO" id="GO:0005886">
    <property type="term" value="C:plasma membrane"/>
    <property type="evidence" value="ECO:0007669"/>
    <property type="project" value="UniProtKB-SubCell"/>
</dbReference>
<evidence type="ECO:0000313" key="9">
    <source>
        <dbReference type="EMBL" id="ERI07895.1"/>
    </source>
</evidence>